<feature type="transmembrane region" description="Helical" evidence="9">
    <location>
        <begin position="556"/>
        <end position="576"/>
    </location>
</feature>
<dbReference type="InterPro" id="IPR054384">
    <property type="entry name" value="SecDF_P1_head"/>
</dbReference>
<dbReference type="GO" id="GO:0005886">
    <property type="term" value="C:plasma membrane"/>
    <property type="evidence" value="ECO:0007669"/>
    <property type="project" value="UniProtKB-SubCell"/>
</dbReference>
<dbReference type="NCBIfam" id="TIGR01129">
    <property type="entry name" value="secD"/>
    <property type="match status" value="1"/>
</dbReference>
<evidence type="ECO:0000256" key="8">
    <source>
        <dbReference type="ARBA" id="ARBA00023136"/>
    </source>
</evidence>
<comment type="function">
    <text evidence="9">Part of the Sec protein translocase complex. Interacts with the SecYEG preprotein conducting channel. SecDF uses the proton motive force (PMF) to complete protein translocation after the ATP-dependent function of SecA.</text>
</comment>
<dbReference type="InterPro" id="IPR022813">
    <property type="entry name" value="SecD/SecF_arch_bac"/>
</dbReference>
<keyword evidence="15" id="KW-1185">Reference proteome</keyword>
<feature type="domain" description="Protein translocase subunit SecDF P1" evidence="12">
    <location>
        <begin position="240"/>
        <end position="299"/>
    </location>
</feature>
<evidence type="ECO:0000256" key="9">
    <source>
        <dbReference type="HAMAP-Rule" id="MF_01463"/>
    </source>
</evidence>
<dbReference type="AlphaFoldDB" id="A0A941I750"/>
<evidence type="ECO:0000259" key="10">
    <source>
        <dbReference type="Pfam" id="PF02355"/>
    </source>
</evidence>
<dbReference type="EMBL" id="JAGSPN010000006">
    <property type="protein sequence ID" value="MBR7782514.1"/>
    <property type="molecule type" value="Genomic_DNA"/>
</dbReference>
<evidence type="ECO:0000256" key="2">
    <source>
        <dbReference type="ARBA" id="ARBA00022448"/>
    </source>
</evidence>
<comment type="subcellular location">
    <subcellularLocation>
        <location evidence="1 9">Cell membrane</location>
        <topology evidence="1 9">Multi-pass membrane protein</topology>
    </subcellularLocation>
</comment>
<feature type="domain" description="SecD export protein N-terminal TM" evidence="11">
    <location>
        <begin position="1"/>
        <end position="111"/>
    </location>
</feature>
<evidence type="ECO:0000256" key="6">
    <source>
        <dbReference type="ARBA" id="ARBA00022989"/>
    </source>
</evidence>
<dbReference type="Proteomes" id="UP000680067">
    <property type="component" value="Unassembled WGS sequence"/>
</dbReference>
<dbReference type="GO" id="GO:0065002">
    <property type="term" value="P:intracellular protein transmembrane transport"/>
    <property type="evidence" value="ECO:0007669"/>
    <property type="project" value="UniProtKB-UniRule"/>
</dbReference>
<evidence type="ECO:0000256" key="3">
    <source>
        <dbReference type="ARBA" id="ARBA00022475"/>
    </source>
</evidence>
<dbReference type="PANTHER" id="PTHR30081:SF1">
    <property type="entry name" value="PROTEIN TRANSLOCASE SUBUNIT SECD"/>
    <property type="match status" value="1"/>
</dbReference>
<sequence length="631" mass="68719">MNRYPIWKYILILIALVFGALYTAPNFFGESPAVQISSAKSTVKVENSMSERVETVLKQSGLQNTGVFFDFNGAQGSVRARFADVDTQFKAKAALEQALNPDHDNPTYTVAFNLLSNTPKWLQNLRALPMYLGLDLRGGVHFLMQVDTKAVLNKRVQGMQSTIKSVLREKEIRYAGIARDGDAINVRFRDADTRNSAKNVLTSQMQEIAVQESVAADNGEFELKVGLKPEALKNVITEGVKQNITALSKRVNELGVAEPIIQQQGPDRIVVQLPGVQDVARAKEIIGRTATLEVRLLDDSVVGIVDQNTAAPYGSELFKSNRDGEWIVLVKDPVVTGDYITGAALSFDQRQQPAVSVDLNGDGGRKMRDATRTRVGKRMAIVLFEKGKGEVLIAPMIQEELGSRFNITGMGTATAAADLALLLRAGSLAAPMEIIEERTIGPQLGAENIKQGMHSTLYGFIAIAIFMMLYYMLFGFFSVLALGINLLLLVAILSLMQATLTLPGMAAIALALGMAIDANVLINERIREELRAGRTPQKAIEEGFAHAWDTILDSNVTTLIVGLALLIFGSGAIRGFAVVHCLGILTSIFSSVFVSRGVVNFWYGRKKKLASISIGQVWKPQESTDSTPAVK</sequence>
<feature type="transmembrane region" description="Helical" evidence="9">
    <location>
        <begin position="479"/>
        <end position="498"/>
    </location>
</feature>
<feature type="transmembrane region" description="Helical" evidence="9">
    <location>
        <begin position="582"/>
        <end position="603"/>
    </location>
</feature>
<dbReference type="InterPro" id="IPR027398">
    <property type="entry name" value="SecD-TM"/>
</dbReference>
<keyword evidence="7 9" id="KW-0811">Translocation</keyword>
<dbReference type="Gene3D" id="1.20.1640.10">
    <property type="entry name" value="Multidrug efflux transporter AcrB transmembrane domain"/>
    <property type="match status" value="1"/>
</dbReference>
<dbReference type="Gene3D" id="3.30.70.3400">
    <property type="match status" value="2"/>
</dbReference>
<evidence type="ECO:0000259" key="12">
    <source>
        <dbReference type="Pfam" id="PF21760"/>
    </source>
</evidence>
<reference evidence="14" key="1">
    <citation type="submission" date="2021-04" db="EMBL/GenBank/DDBJ databases">
        <title>novel species isolated from subtropical streams in China.</title>
        <authorList>
            <person name="Lu H."/>
        </authorList>
    </citation>
    <scope>NUCLEOTIDE SEQUENCE</scope>
    <source>
        <strain evidence="14">LFS511W</strain>
    </source>
</reference>
<comment type="similarity">
    <text evidence="9">Belongs to the SecD/SecF family. SecD subfamily.</text>
</comment>
<dbReference type="Pfam" id="PF13721">
    <property type="entry name" value="SecD-TM1"/>
    <property type="match status" value="1"/>
</dbReference>
<feature type="transmembrane region" description="Helical" evidence="9">
    <location>
        <begin position="504"/>
        <end position="522"/>
    </location>
</feature>
<dbReference type="HAMAP" id="MF_01463_B">
    <property type="entry name" value="SecD_B"/>
    <property type="match status" value="1"/>
</dbReference>
<protein>
    <recommendedName>
        <fullName evidence="9">Protein translocase subunit SecD</fullName>
    </recommendedName>
</protein>
<feature type="domain" description="Protein export membrane protein SecD/SecF C-terminal" evidence="10">
    <location>
        <begin position="431"/>
        <end position="603"/>
    </location>
</feature>
<comment type="caution">
    <text evidence="14">The sequence shown here is derived from an EMBL/GenBank/DDBJ whole genome shotgun (WGS) entry which is preliminary data.</text>
</comment>
<feature type="transmembrane region" description="Helical" evidence="9">
    <location>
        <begin position="457"/>
        <end position="474"/>
    </location>
</feature>
<comment type="caution">
    <text evidence="9">Lacks conserved residue(s) required for the propagation of feature annotation.</text>
</comment>
<evidence type="ECO:0000259" key="13">
    <source>
        <dbReference type="Pfam" id="PF22599"/>
    </source>
</evidence>
<dbReference type="InterPro" id="IPR022646">
    <property type="entry name" value="SecD/SecF_CS"/>
</dbReference>
<dbReference type="Pfam" id="PF21760">
    <property type="entry name" value="SecD_1st"/>
    <property type="match status" value="1"/>
</dbReference>
<comment type="subunit">
    <text evidence="9">Forms a complex with SecF. Part of the essential Sec protein translocation apparatus which comprises SecA, SecYEG and auxiliary proteins SecDF-YajC and YidC.</text>
</comment>
<keyword evidence="2 9" id="KW-0813">Transport</keyword>
<dbReference type="InterPro" id="IPR048634">
    <property type="entry name" value="SecD_SecF_C"/>
</dbReference>
<dbReference type="Pfam" id="PF02355">
    <property type="entry name" value="SecD_SecF_C"/>
    <property type="match status" value="1"/>
</dbReference>
<evidence type="ECO:0000313" key="14">
    <source>
        <dbReference type="EMBL" id="MBR7782514.1"/>
    </source>
</evidence>
<dbReference type="GO" id="GO:0015450">
    <property type="term" value="F:protein-transporting ATPase activity"/>
    <property type="evidence" value="ECO:0007669"/>
    <property type="project" value="InterPro"/>
</dbReference>
<evidence type="ECO:0000256" key="7">
    <source>
        <dbReference type="ARBA" id="ARBA00023010"/>
    </source>
</evidence>
<dbReference type="PANTHER" id="PTHR30081">
    <property type="entry name" value="PROTEIN-EXPORT MEMBRANE PROTEIN SEC"/>
    <property type="match status" value="1"/>
</dbReference>
<evidence type="ECO:0000313" key="15">
    <source>
        <dbReference type="Proteomes" id="UP000680067"/>
    </source>
</evidence>
<evidence type="ECO:0000256" key="5">
    <source>
        <dbReference type="ARBA" id="ARBA00022927"/>
    </source>
</evidence>
<dbReference type="SUPFAM" id="SSF82866">
    <property type="entry name" value="Multidrug efflux transporter AcrB transmembrane domain"/>
    <property type="match status" value="1"/>
</dbReference>
<dbReference type="InterPro" id="IPR048631">
    <property type="entry name" value="SecD_1st"/>
</dbReference>
<keyword evidence="3 9" id="KW-1003">Cell membrane</keyword>
<dbReference type="Gene3D" id="3.30.1360.200">
    <property type="match status" value="1"/>
</dbReference>
<dbReference type="FunFam" id="1.20.1640.10:FF:000004">
    <property type="entry name" value="Protein translocase subunit SecD"/>
    <property type="match status" value="1"/>
</dbReference>
<dbReference type="RefSeq" id="WP_212687821.1">
    <property type="nucleotide sequence ID" value="NZ_JAGSPN010000006.1"/>
</dbReference>
<evidence type="ECO:0000259" key="11">
    <source>
        <dbReference type="Pfam" id="PF13721"/>
    </source>
</evidence>
<dbReference type="NCBIfam" id="TIGR00916">
    <property type="entry name" value="2A0604s01"/>
    <property type="match status" value="1"/>
</dbReference>
<keyword evidence="4 9" id="KW-0812">Transmembrane</keyword>
<name>A0A941I750_9BURK</name>
<evidence type="ECO:0000256" key="4">
    <source>
        <dbReference type="ARBA" id="ARBA00022692"/>
    </source>
</evidence>
<dbReference type="GO" id="GO:0043952">
    <property type="term" value="P:protein transport by the Sec complex"/>
    <property type="evidence" value="ECO:0007669"/>
    <property type="project" value="UniProtKB-UniRule"/>
</dbReference>
<dbReference type="GO" id="GO:0006605">
    <property type="term" value="P:protein targeting"/>
    <property type="evidence" value="ECO:0007669"/>
    <property type="project" value="UniProtKB-UniRule"/>
</dbReference>
<keyword evidence="8 9" id="KW-0472">Membrane</keyword>
<dbReference type="Pfam" id="PF07549">
    <property type="entry name" value="Sec_GG"/>
    <property type="match status" value="1"/>
</dbReference>
<keyword evidence="6 9" id="KW-1133">Transmembrane helix</keyword>
<accession>A0A941I750</accession>
<organism evidence="14 15">
    <name type="scientific">Undibacterium luofuense</name>
    <dbReference type="NCBI Taxonomy" id="2828733"/>
    <lineage>
        <taxon>Bacteria</taxon>
        <taxon>Pseudomonadati</taxon>
        <taxon>Pseudomonadota</taxon>
        <taxon>Betaproteobacteria</taxon>
        <taxon>Burkholderiales</taxon>
        <taxon>Oxalobacteraceae</taxon>
        <taxon>Undibacterium</taxon>
    </lineage>
</organism>
<dbReference type="Pfam" id="PF22599">
    <property type="entry name" value="SecDF_P1_head"/>
    <property type="match status" value="1"/>
</dbReference>
<proteinExistence type="inferred from homology"/>
<feature type="domain" description="SecDF P1 head subdomain" evidence="13">
    <location>
        <begin position="316"/>
        <end position="430"/>
    </location>
</feature>
<keyword evidence="5 9" id="KW-0653">Protein transport</keyword>
<gene>
    <name evidence="9 14" type="primary">secD</name>
    <name evidence="14" type="ORF">KDM89_10185</name>
</gene>
<dbReference type="InterPro" id="IPR055344">
    <property type="entry name" value="SecD_SecF_C_bact"/>
</dbReference>
<dbReference type="InterPro" id="IPR005791">
    <property type="entry name" value="SecD"/>
</dbReference>
<evidence type="ECO:0000256" key="1">
    <source>
        <dbReference type="ARBA" id="ARBA00004651"/>
    </source>
</evidence>